<name>A0AAD5TPM2_9FUNG</name>
<comment type="similarity">
    <text evidence="1">Belongs to the universal ribosomal protein uL5 family.</text>
</comment>
<accession>A0AAD5TPM2</accession>
<dbReference type="SUPFAM" id="SSF55282">
    <property type="entry name" value="RL5-like"/>
    <property type="match status" value="1"/>
</dbReference>
<evidence type="ECO:0000313" key="6">
    <source>
        <dbReference type="EMBL" id="KAJ3178307.1"/>
    </source>
</evidence>
<dbReference type="GO" id="GO:0006412">
    <property type="term" value="P:translation"/>
    <property type="evidence" value="ECO:0007669"/>
    <property type="project" value="InterPro"/>
</dbReference>
<dbReference type="AlphaFoldDB" id="A0AAD5TPM2"/>
<keyword evidence="7" id="KW-1185">Reference proteome</keyword>
<feature type="region of interest" description="Disordered" evidence="4">
    <location>
        <begin position="355"/>
        <end position="380"/>
    </location>
</feature>
<keyword evidence="3" id="KW-0687">Ribonucleoprotein</keyword>
<comment type="caution">
    <text evidence="6">The sequence shown here is derived from an EMBL/GenBank/DDBJ whole genome shotgun (WGS) entry which is preliminary data.</text>
</comment>
<evidence type="ECO:0000259" key="5">
    <source>
        <dbReference type="Pfam" id="PF00673"/>
    </source>
</evidence>
<dbReference type="Proteomes" id="UP001212152">
    <property type="component" value="Unassembled WGS sequence"/>
</dbReference>
<dbReference type="PANTHER" id="PTHR11994">
    <property type="entry name" value="60S RIBOSOMAL PROTEIN L11-RELATED"/>
    <property type="match status" value="1"/>
</dbReference>
<proteinExistence type="inferred from homology"/>
<dbReference type="GO" id="GO:0003735">
    <property type="term" value="F:structural constituent of ribosome"/>
    <property type="evidence" value="ECO:0007669"/>
    <property type="project" value="InterPro"/>
</dbReference>
<sequence>MSSLPLRTRCLLARPLLPPPACRAFRRRTLATVADASANPTSTPAATASLPPVFRPRLEEHYYNTLQEDLMVLTYDHSSPHASLAHLATSREYNRTVPENPLKDVYSRPVERLPTFPGAAETTTNLLSLENAKVKNVVLKRKFRRGFFNPIDYTSVLKGKLNAREDAPPVAPFSPLPSRLPIVSKVVLRIWAEQAVANKTILLSAIMSLQSIGGVRAEPLFATVGDAAKKIREGMPLGARVELTGVRMYEFLDKLTQCVLPRLREWPGVNPVGDGRGSLTLSLPDTAIGYFPDVEPHFDMFPRLFETDVAIETTGKNDWEAVLCLSGFQMPFLEERVVAQVDEDAVDENDPWAKFRKPKSREERRAMAAKNAAAAAAAKK</sequence>
<keyword evidence="2" id="KW-0689">Ribosomal protein</keyword>
<evidence type="ECO:0000313" key="7">
    <source>
        <dbReference type="Proteomes" id="UP001212152"/>
    </source>
</evidence>
<reference evidence="6" key="1">
    <citation type="submission" date="2020-05" db="EMBL/GenBank/DDBJ databases">
        <title>Phylogenomic resolution of chytrid fungi.</title>
        <authorList>
            <person name="Stajich J.E."/>
            <person name="Amses K."/>
            <person name="Simmons R."/>
            <person name="Seto K."/>
            <person name="Myers J."/>
            <person name="Bonds A."/>
            <person name="Quandt C.A."/>
            <person name="Barry K."/>
            <person name="Liu P."/>
            <person name="Grigoriev I."/>
            <person name="Longcore J.E."/>
            <person name="James T.Y."/>
        </authorList>
    </citation>
    <scope>NUCLEOTIDE SEQUENCE</scope>
    <source>
        <strain evidence="6">JEL0379</strain>
    </source>
</reference>
<organism evidence="6 7">
    <name type="scientific">Geranomyces variabilis</name>
    <dbReference type="NCBI Taxonomy" id="109894"/>
    <lineage>
        <taxon>Eukaryota</taxon>
        <taxon>Fungi</taxon>
        <taxon>Fungi incertae sedis</taxon>
        <taxon>Chytridiomycota</taxon>
        <taxon>Chytridiomycota incertae sedis</taxon>
        <taxon>Chytridiomycetes</taxon>
        <taxon>Spizellomycetales</taxon>
        <taxon>Powellomycetaceae</taxon>
        <taxon>Geranomyces</taxon>
    </lineage>
</organism>
<dbReference type="GO" id="GO:0005840">
    <property type="term" value="C:ribosome"/>
    <property type="evidence" value="ECO:0007669"/>
    <property type="project" value="UniProtKB-KW"/>
</dbReference>
<dbReference type="GO" id="GO:1990904">
    <property type="term" value="C:ribonucleoprotein complex"/>
    <property type="evidence" value="ECO:0007669"/>
    <property type="project" value="UniProtKB-KW"/>
</dbReference>
<evidence type="ECO:0000256" key="2">
    <source>
        <dbReference type="ARBA" id="ARBA00022980"/>
    </source>
</evidence>
<feature type="domain" description="Large ribosomal subunit protein uL5 C-terminal" evidence="5">
    <location>
        <begin position="236"/>
        <end position="332"/>
    </location>
</feature>
<dbReference type="InterPro" id="IPR002132">
    <property type="entry name" value="Ribosomal_uL5"/>
</dbReference>
<dbReference type="EMBL" id="JADGJQ010000027">
    <property type="protein sequence ID" value="KAJ3178307.1"/>
    <property type="molecule type" value="Genomic_DNA"/>
</dbReference>
<dbReference type="InterPro" id="IPR022803">
    <property type="entry name" value="Ribosomal_uL5_dom_sf"/>
</dbReference>
<dbReference type="Gene3D" id="3.30.1440.10">
    <property type="match status" value="1"/>
</dbReference>
<feature type="compositionally biased region" description="Low complexity" evidence="4">
    <location>
        <begin position="368"/>
        <end position="380"/>
    </location>
</feature>
<dbReference type="InterPro" id="IPR031309">
    <property type="entry name" value="Ribosomal_uL5_C"/>
</dbReference>
<gene>
    <name evidence="6" type="ORF">HDU87_003619</name>
</gene>
<dbReference type="Pfam" id="PF00673">
    <property type="entry name" value="Ribosomal_L5_C"/>
    <property type="match status" value="1"/>
</dbReference>
<protein>
    <recommendedName>
        <fullName evidence="5">Large ribosomal subunit protein uL5 C-terminal domain-containing protein</fullName>
    </recommendedName>
</protein>
<evidence type="ECO:0000256" key="1">
    <source>
        <dbReference type="ARBA" id="ARBA00008553"/>
    </source>
</evidence>
<evidence type="ECO:0000256" key="3">
    <source>
        <dbReference type="ARBA" id="ARBA00023274"/>
    </source>
</evidence>
<evidence type="ECO:0000256" key="4">
    <source>
        <dbReference type="SAM" id="MobiDB-lite"/>
    </source>
</evidence>